<comment type="caution">
    <text evidence="1">The sequence shown here is derived from an EMBL/GenBank/DDBJ whole genome shotgun (WGS) entry which is preliminary data.</text>
</comment>
<sequence>MSPCNHAVSRTTIEVFIGLGITFPFNFFAHEEARIAVATPPPMSHSRAKSCPNSSSPIFLPFSFCSVSPSLCHRSSKSRLYKRIGLGHPSSKLVTHDEVTTPASKRRGVSNTVILSTNSGRKLASSINVRSGPPDWALAPFLRGARAPPAATWALPIARAKAMLPQTFRPLSLQFLGDSTSQLPAETAFL</sequence>
<dbReference type="EMBL" id="MU250567">
    <property type="protein sequence ID" value="KAG7440793.1"/>
    <property type="molecule type" value="Genomic_DNA"/>
</dbReference>
<proteinExistence type="predicted"/>
<dbReference type="RefSeq" id="XP_043034293.1">
    <property type="nucleotide sequence ID" value="XM_043181444.1"/>
</dbReference>
<reference evidence="1" key="1">
    <citation type="submission" date="2020-11" db="EMBL/GenBank/DDBJ databases">
        <title>Adaptations for nitrogen fixation in a non-lichenized fungal sporocarp promotes dispersal by wood-feeding termites.</title>
        <authorList>
            <consortium name="DOE Joint Genome Institute"/>
            <person name="Koch R.A."/>
            <person name="Yoon G."/>
            <person name="Arayal U."/>
            <person name="Lail K."/>
            <person name="Amirebrahimi M."/>
            <person name="Labutti K."/>
            <person name="Lipzen A."/>
            <person name="Riley R."/>
            <person name="Barry K."/>
            <person name="Henrissat B."/>
            <person name="Grigoriev I.V."/>
            <person name="Herr J.R."/>
            <person name="Aime M.C."/>
        </authorList>
    </citation>
    <scope>NUCLEOTIDE SEQUENCE</scope>
    <source>
        <strain evidence="1">MCA 3950</strain>
    </source>
</reference>
<dbReference type="GeneID" id="66103740"/>
<name>A0A9P8AM11_9AGAR</name>
<keyword evidence="2" id="KW-1185">Reference proteome</keyword>
<organism evidence="1 2">
    <name type="scientific">Guyanagaster necrorhizus</name>
    <dbReference type="NCBI Taxonomy" id="856835"/>
    <lineage>
        <taxon>Eukaryota</taxon>
        <taxon>Fungi</taxon>
        <taxon>Dikarya</taxon>
        <taxon>Basidiomycota</taxon>
        <taxon>Agaricomycotina</taxon>
        <taxon>Agaricomycetes</taxon>
        <taxon>Agaricomycetidae</taxon>
        <taxon>Agaricales</taxon>
        <taxon>Marasmiineae</taxon>
        <taxon>Physalacriaceae</taxon>
        <taxon>Guyanagaster</taxon>
    </lineage>
</organism>
<protein>
    <submittedName>
        <fullName evidence="1">Uncharacterized protein</fullName>
    </submittedName>
</protein>
<dbReference type="OrthoDB" id="2940466at2759"/>
<evidence type="ECO:0000313" key="1">
    <source>
        <dbReference type="EMBL" id="KAG7440793.1"/>
    </source>
</evidence>
<dbReference type="AlphaFoldDB" id="A0A9P8AM11"/>
<evidence type="ECO:0000313" key="2">
    <source>
        <dbReference type="Proteomes" id="UP000812287"/>
    </source>
</evidence>
<gene>
    <name evidence="1" type="ORF">BT62DRAFT_574092</name>
</gene>
<accession>A0A9P8AM11</accession>
<dbReference type="Proteomes" id="UP000812287">
    <property type="component" value="Unassembled WGS sequence"/>
</dbReference>